<dbReference type="Pfam" id="PF10977">
    <property type="entry name" value="DUF2797"/>
    <property type="match status" value="1"/>
</dbReference>
<keyword evidence="2" id="KW-1185">Reference proteome</keyword>
<organism evidence="1 2">
    <name type="scientific">Alteromonas hispanica</name>
    <dbReference type="NCBI Taxonomy" id="315421"/>
    <lineage>
        <taxon>Bacteria</taxon>
        <taxon>Pseudomonadati</taxon>
        <taxon>Pseudomonadota</taxon>
        <taxon>Gammaproteobacteria</taxon>
        <taxon>Alteromonadales</taxon>
        <taxon>Alteromonadaceae</taxon>
        <taxon>Alteromonas/Salinimonas group</taxon>
        <taxon>Alteromonas</taxon>
    </lineage>
</organism>
<dbReference type="AlphaFoldDB" id="A0A6L9MVU1"/>
<evidence type="ECO:0000313" key="1">
    <source>
        <dbReference type="EMBL" id="NDW22369.1"/>
    </source>
</evidence>
<dbReference type="RefSeq" id="WP_163112164.1">
    <property type="nucleotide sequence ID" value="NZ_JAAAWP010000007.1"/>
</dbReference>
<dbReference type="EMBL" id="JAAAWP010000007">
    <property type="protein sequence ID" value="NDW22369.1"/>
    <property type="molecule type" value="Genomic_DNA"/>
</dbReference>
<evidence type="ECO:0000313" key="2">
    <source>
        <dbReference type="Proteomes" id="UP000478837"/>
    </source>
</evidence>
<reference evidence="1 2" key="1">
    <citation type="submission" date="2020-01" db="EMBL/GenBank/DDBJ databases">
        <title>Genomes of bacteria type strains.</title>
        <authorList>
            <person name="Chen J."/>
            <person name="Zhu S."/>
            <person name="Yang J."/>
        </authorList>
    </citation>
    <scope>NUCLEOTIDE SEQUENCE [LARGE SCALE GENOMIC DNA]</scope>
    <source>
        <strain evidence="1 2">LMG 22958</strain>
    </source>
</reference>
<comment type="caution">
    <text evidence="1">The sequence shown here is derived from an EMBL/GenBank/DDBJ whole genome shotgun (WGS) entry which is preliminary data.</text>
</comment>
<dbReference type="Proteomes" id="UP000478837">
    <property type="component" value="Unassembled WGS sequence"/>
</dbReference>
<gene>
    <name evidence="1" type="ORF">GTW09_12615</name>
</gene>
<accession>A0A6L9MVU1</accession>
<sequence>MTQSYSGALRKMRTHANENNEVCYELPIGESAVDVNALIGSEIALSFSNDIHCVHCNRKTKKSFNQGYCYPCLISLAQCDSCIIKPEKCHYHEGTCREPEWGEAHCFNEHFVYLANTGNVKVGITRQVSDTISPRWMDQGATQATVMLRVPDRLTSGLVETLCKKHIGDKTNWRTMLKGKPEDVNLIDVKHELMEKISAELAEIQQEKGLQAVSEVESKVHHINFPVETYPDKIKSINLDKTPDFSGVLQGIKGQYWMLDGDRVINIRKFAGYNVTLQVL</sequence>
<proteinExistence type="predicted"/>
<protein>
    <submittedName>
        <fullName evidence="1">DUF2797 domain-containing protein</fullName>
    </submittedName>
</protein>
<name>A0A6L9MVU1_9ALTE</name>
<dbReference type="InterPro" id="IPR021246">
    <property type="entry name" value="DUF2797"/>
</dbReference>